<dbReference type="OrthoDB" id="548474at2759"/>
<feature type="region of interest" description="Disordered" evidence="1">
    <location>
        <begin position="134"/>
        <end position="173"/>
    </location>
</feature>
<organism evidence="2 3">
    <name type="scientific">Niveomyces insectorum RCEF 264</name>
    <dbReference type="NCBI Taxonomy" id="1081102"/>
    <lineage>
        <taxon>Eukaryota</taxon>
        <taxon>Fungi</taxon>
        <taxon>Dikarya</taxon>
        <taxon>Ascomycota</taxon>
        <taxon>Pezizomycotina</taxon>
        <taxon>Sordariomycetes</taxon>
        <taxon>Hypocreomycetidae</taxon>
        <taxon>Hypocreales</taxon>
        <taxon>Cordycipitaceae</taxon>
        <taxon>Niveomyces</taxon>
    </lineage>
</organism>
<feature type="compositionally biased region" description="Polar residues" evidence="1">
    <location>
        <begin position="158"/>
        <end position="173"/>
    </location>
</feature>
<dbReference type="GO" id="GO:0030674">
    <property type="term" value="F:protein-macromolecule adaptor activity"/>
    <property type="evidence" value="ECO:0007669"/>
    <property type="project" value="TreeGrafter"/>
</dbReference>
<dbReference type="Proteomes" id="UP000076874">
    <property type="component" value="Unassembled WGS sequence"/>
</dbReference>
<reference evidence="2 3" key="1">
    <citation type="journal article" date="2016" name="Genome Biol. Evol.">
        <title>Divergent and convergent evolution of fungal pathogenicity.</title>
        <authorList>
            <person name="Shang Y."/>
            <person name="Xiao G."/>
            <person name="Zheng P."/>
            <person name="Cen K."/>
            <person name="Zhan S."/>
            <person name="Wang C."/>
        </authorList>
    </citation>
    <scope>NUCLEOTIDE SEQUENCE [LARGE SCALE GENOMIC DNA]</scope>
    <source>
        <strain evidence="2 3">RCEF 264</strain>
    </source>
</reference>
<evidence type="ECO:0000256" key="1">
    <source>
        <dbReference type="SAM" id="MobiDB-lite"/>
    </source>
</evidence>
<dbReference type="PANTHER" id="PTHR40422:SF1">
    <property type="entry name" value="TRANSLATION MACHINERY-ASSOCIATED PROTEIN 17"/>
    <property type="match status" value="1"/>
</dbReference>
<feature type="region of interest" description="Disordered" evidence="1">
    <location>
        <begin position="204"/>
        <end position="241"/>
    </location>
</feature>
<dbReference type="EMBL" id="AZHD01000008">
    <property type="protein sequence ID" value="OAA61287.1"/>
    <property type="molecule type" value="Genomic_DNA"/>
</dbReference>
<feature type="compositionally biased region" description="Acidic residues" evidence="1">
    <location>
        <begin position="227"/>
        <end position="241"/>
    </location>
</feature>
<keyword evidence="3" id="KW-1185">Reference proteome</keyword>
<dbReference type="GO" id="GO:0070682">
    <property type="term" value="P:proteasome regulatory particle assembly"/>
    <property type="evidence" value="ECO:0007669"/>
    <property type="project" value="InterPro"/>
</dbReference>
<gene>
    <name evidence="2" type="ORF">SPI_05311</name>
</gene>
<sequence length="241" mass="25605">MSSEALPISPARFAEAIKDLTLQTLHLKVLEIRNDIAHLEYSNEQLRPYAEGTAAVLGSGHGADGDAPPQPDPDCVDAIRENLVVIARKHGQLDLVRTEVESRGASWTEFLSKEEVEQAQALLRARAQAQAEAQAQVNGTASHEAANGDGDITGGPTAASTTGNPWTDGTFQTGTIRNGVLQMDPVPAPPPANTAGRLTDDELRRALEARLGSVMANGTGHHHDSTSNDDDNNDEDDGLHL</sequence>
<protein>
    <recommendedName>
        <fullName evidence="4">Secondary alcohol dehydrogenase</fullName>
    </recommendedName>
</protein>
<evidence type="ECO:0000313" key="3">
    <source>
        <dbReference type="Proteomes" id="UP000076874"/>
    </source>
</evidence>
<evidence type="ECO:0008006" key="4">
    <source>
        <dbReference type="Google" id="ProtNLM"/>
    </source>
</evidence>
<dbReference type="PANTHER" id="PTHR40422">
    <property type="entry name" value="TRANSLATION MACHINERY-ASSOCIATED PROTEIN 17"/>
    <property type="match status" value="1"/>
</dbReference>
<evidence type="ECO:0000313" key="2">
    <source>
        <dbReference type="EMBL" id="OAA61287.1"/>
    </source>
</evidence>
<dbReference type="InterPro" id="IPR038966">
    <property type="entry name" value="TMA17"/>
</dbReference>
<proteinExistence type="predicted"/>
<dbReference type="STRING" id="1081102.A0A167U6G1"/>
<name>A0A167U6G1_9HYPO</name>
<comment type="caution">
    <text evidence="2">The sequence shown here is derived from an EMBL/GenBank/DDBJ whole genome shotgun (WGS) entry which is preliminary data.</text>
</comment>
<dbReference type="AlphaFoldDB" id="A0A167U6G1"/>
<accession>A0A167U6G1</accession>